<feature type="transmembrane region" description="Helical" evidence="1">
    <location>
        <begin position="6"/>
        <end position="32"/>
    </location>
</feature>
<dbReference type="OrthoDB" id="7010242at2"/>
<dbReference type="RefSeq" id="WP_083920180.1">
    <property type="nucleotide sequence ID" value="NZ_CP043538.1"/>
</dbReference>
<keyword evidence="1" id="KW-1133">Transmembrane helix</keyword>
<organism evidence="2 3">
    <name type="scientific">Methylobacterium mesophilicum SR1.6/6</name>
    <dbReference type="NCBI Taxonomy" id="908290"/>
    <lineage>
        <taxon>Bacteria</taxon>
        <taxon>Pseudomonadati</taxon>
        <taxon>Pseudomonadota</taxon>
        <taxon>Alphaproteobacteria</taxon>
        <taxon>Hyphomicrobiales</taxon>
        <taxon>Methylobacteriaceae</taxon>
        <taxon>Methylobacterium</taxon>
    </lineage>
</organism>
<feature type="transmembrane region" description="Helical" evidence="1">
    <location>
        <begin position="417"/>
        <end position="443"/>
    </location>
</feature>
<feature type="transmembrane region" description="Helical" evidence="1">
    <location>
        <begin position="222"/>
        <end position="242"/>
    </location>
</feature>
<dbReference type="KEGG" id="mmes:MMSR116_13310"/>
<dbReference type="Proteomes" id="UP000012488">
    <property type="component" value="Chromosome"/>
</dbReference>
<name>A0A6B9FLE8_9HYPH</name>
<evidence type="ECO:0000313" key="3">
    <source>
        <dbReference type="Proteomes" id="UP000012488"/>
    </source>
</evidence>
<evidence type="ECO:0000313" key="2">
    <source>
        <dbReference type="EMBL" id="QGY02749.1"/>
    </source>
</evidence>
<reference evidence="2 3" key="2">
    <citation type="journal article" date="2013" name="Genome Announc.">
        <title>Draft Genome Sequence of Methylobacterium mesophilicum Strain SR1.6/6, Isolated from Citrus sinensis.</title>
        <authorList>
            <person name="Marinho Almeida D."/>
            <person name="Dini-Andreote F."/>
            <person name="Camargo Neves A.A."/>
            <person name="Juca Ramos R.T."/>
            <person name="Andreote F.D."/>
            <person name="Carneiro A.R."/>
            <person name="Oliveira de Souza Lima A."/>
            <person name="Caracciolo Gomes de Sa P.H."/>
            <person name="Ribeiro Barbosa M.S."/>
            <person name="Araujo W.L."/>
            <person name="Silva A."/>
        </authorList>
    </citation>
    <scope>NUCLEOTIDE SEQUENCE [LARGE SCALE GENOMIC DNA]</scope>
    <source>
        <strain evidence="2 3">SR1.6/6</strain>
    </source>
</reference>
<proteinExistence type="predicted"/>
<protein>
    <recommendedName>
        <fullName evidence="4">O-antigen ligase family protein</fullName>
    </recommendedName>
</protein>
<accession>A0A6B9FLE8</accession>
<feature type="transmembrane region" description="Helical" evidence="1">
    <location>
        <begin position="375"/>
        <end position="397"/>
    </location>
</feature>
<feature type="transmembrane region" description="Helical" evidence="1">
    <location>
        <begin position="39"/>
        <end position="61"/>
    </location>
</feature>
<reference evidence="2 3" key="1">
    <citation type="journal article" date="2012" name="Genet. Mol. Biol.">
        <title>Analysis of 16S rRNA and mxaF genes revealing insights into Methylobacterium niche-specific plant association.</title>
        <authorList>
            <person name="Dourado M.N."/>
            <person name="Andreote F.D."/>
            <person name="Dini-Andreote F."/>
            <person name="Conti R."/>
            <person name="Araujo J.M."/>
            <person name="Araujo W.L."/>
        </authorList>
    </citation>
    <scope>NUCLEOTIDE SEQUENCE [LARGE SCALE GENOMIC DNA]</scope>
    <source>
        <strain evidence="2 3">SR1.6/6</strain>
    </source>
</reference>
<dbReference type="EMBL" id="CP043538">
    <property type="protein sequence ID" value="QGY02749.1"/>
    <property type="molecule type" value="Genomic_DNA"/>
</dbReference>
<feature type="transmembrane region" description="Helical" evidence="1">
    <location>
        <begin position="254"/>
        <end position="283"/>
    </location>
</feature>
<feature type="transmembrane region" description="Helical" evidence="1">
    <location>
        <begin position="137"/>
        <end position="154"/>
    </location>
</feature>
<keyword evidence="1" id="KW-0812">Transmembrane</keyword>
<feature type="transmembrane region" description="Helical" evidence="1">
    <location>
        <begin position="295"/>
        <end position="317"/>
    </location>
</feature>
<gene>
    <name evidence="2" type="ORF">MMSR116_13310</name>
</gene>
<feature type="transmembrane region" description="Helical" evidence="1">
    <location>
        <begin position="81"/>
        <end position="99"/>
    </location>
</feature>
<dbReference type="AlphaFoldDB" id="A0A6B9FLE8"/>
<evidence type="ECO:0000256" key="1">
    <source>
        <dbReference type="SAM" id="Phobius"/>
    </source>
</evidence>
<sequence length="466" mass="49420">MSIEPIGAITFILGLICLLLGTRAIVIAFLVVCVLGSAAAILFGSTGIAPAHVFLIFLVLANLSYRDVCAKVLNQLRFPEPGFWLLCLFLYGVASSYIMPRLFAGQTQIIPLGASSNLPTSEGTVPLGPVSSNLNQSIYMLGNIVCFTIIAAVGSTREGIDTVTKALIAFCLADICFGLIDVITAATGTQDALKFIRNAQYTFHDDETVGNMRRIIGSYTEASAFAWITLGVFGFTGTLFLYGRKPLISGLLALSSLLFIVLSTSSTGLVGSAMVASILYMIAFMRCSTRLQDRFSAATVIACPLLLIICIVLVLSIDGVGSAIYDYVDTLVISKSTTQSGAERGTWNTYALRNLFDSGGLGVGLGTSRASSFPLAVLSQVGIPGAIFYVLFLVSVFRNVDEIPRSYTGDIRAAARVGCISLIFGAMISGTTVDLGLLFYVFAGCACSASYDRQEASHGMASAYQL</sequence>
<evidence type="ECO:0008006" key="4">
    <source>
        <dbReference type="Google" id="ProtNLM"/>
    </source>
</evidence>
<keyword evidence="1" id="KW-0472">Membrane</keyword>